<evidence type="ECO:0000313" key="2">
    <source>
        <dbReference type="EMBL" id="RPF49623.1"/>
    </source>
</evidence>
<dbReference type="Proteomes" id="UP000282654">
    <property type="component" value="Unassembled WGS sequence"/>
</dbReference>
<evidence type="ECO:0000256" key="1">
    <source>
        <dbReference type="SAM" id="Coils"/>
    </source>
</evidence>
<evidence type="ECO:0000313" key="3">
    <source>
        <dbReference type="Proteomes" id="UP000282654"/>
    </source>
</evidence>
<gene>
    <name evidence="2" type="ORF">EDD75_0442</name>
</gene>
<dbReference type="EMBL" id="RKRE01000001">
    <property type="protein sequence ID" value="RPF49623.1"/>
    <property type="molecule type" value="Genomic_DNA"/>
</dbReference>
<comment type="caution">
    <text evidence="2">The sequence shown here is derived from an EMBL/GenBank/DDBJ whole genome shotgun (WGS) entry which is preliminary data.</text>
</comment>
<accession>A0A3N5AXJ9</accession>
<name>A0A3N5AXJ9_9THEO</name>
<dbReference type="AlphaFoldDB" id="A0A3N5AXJ9"/>
<organism evidence="2 3">
    <name type="scientific">Thermodesulfitimonas autotrophica</name>
    <dbReference type="NCBI Taxonomy" id="1894989"/>
    <lineage>
        <taxon>Bacteria</taxon>
        <taxon>Bacillati</taxon>
        <taxon>Bacillota</taxon>
        <taxon>Clostridia</taxon>
        <taxon>Thermoanaerobacterales</taxon>
        <taxon>Thermoanaerobacteraceae</taxon>
        <taxon>Thermodesulfitimonas</taxon>
    </lineage>
</organism>
<keyword evidence="3" id="KW-1185">Reference proteome</keyword>
<proteinExistence type="predicted"/>
<feature type="coiled-coil region" evidence="1">
    <location>
        <begin position="95"/>
        <end position="156"/>
    </location>
</feature>
<dbReference type="OrthoDB" id="1718310at2"/>
<dbReference type="RefSeq" id="WP_123927362.1">
    <property type="nucleotide sequence ID" value="NZ_RKRE01000001.1"/>
</dbReference>
<keyword evidence="1" id="KW-0175">Coiled coil</keyword>
<reference evidence="2 3" key="1">
    <citation type="submission" date="2018-11" db="EMBL/GenBank/DDBJ databases">
        <title>Genomic Encyclopedia of Type Strains, Phase IV (KMG-IV): sequencing the most valuable type-strain genomes for metagenomic binning, comparative biology and taxonomic classification.</title>
        <authorList>
            <person name="Goeker M."/>
        </authorList>
    </citation>
    <scope>NUCLEOTIDE SEQUENCE [LARGE SCALE GENOMIC DNA]</scope>
    <source>
        <strain evidence="2 3">DSM 102936</strain>
    </source>
</reference>
<sequence length="564" mass="64854">MPKVKPDLKIFTVCGEFFPEDFPPSKSEKWSRGEENPLQTEMRLFSSCLRWAFKRLLEGFPRNVIKKLGQEFFGLNSRFVDDARLKAQAVLDSQKELLDKEIEETRKKLGRARKALSFSAKKLARAEKEGADQEKLEKFRLAVKGREKKVARLEKKLCELREHKRNGTVPKVVFGGRKLWRKVCRGKATRTQWRAARKNRLYSRGDTSKRGNPNIKVSFDHEKQDFYLEVTISHLSKQIGADKKGRPKMSRAPKVRGRLWLPEKHRARVLELLSRDAPYSAEIIRRLDGRYIVYLTFELEELPEFNSSPGLIAVDTNPDGLGLANLNKYGFPEPWPEGIKALLEEVFPRSLHKYEGEFRVVFYPQGFLYLRVPELGYASCHRRDYLIGVLTKAVVEVAKACGKPLALEDLSFGKDRLVLGKKLNRLFSNFPFSRLLHAVLRRAVKERVGYKLVSPRHTSTIGLLKYQKRFSIPVHCAAALVIGRRAMGLKEKITREIREFIARIKEKLVSGSPLPGEEKGMSWVRASLSRAEKKLNLHNGLCPTEQASFNSVWRKLKRLALAFQ</sequence>
<protein>
    <submittedName>
        <fullName evidence="2">IS605 OrfB family transposase</fullName>
    </submittedName>
</protein>